<evidence type="ECO:0000313" key="1">
    <source>
        <dbReference type="EMBL" id="MBE0345094.1"/>
    </source>
</evidence>
<comment type="caution">
    <text evidence="1">The sequence shown here is derived from an EMBL/GenBank/DDBJ whole genome shotgun (WGS) entry which is preliminary data.</text>
</comment>
<keyword evidence="2" id="KW-1185">Reference proteome</keyword>
<dbReference type="Proteomes" id="UP000660708">
    <property type="component" value="Unassembled WGS sequence"/>
</dbReference>
<dbReference type="AlphaFoldDB" id="A0A8I0T4D1"/>
<organism evidence="1 2">
    <name type="scientific">Pseudoalteromonas peptidolytica F12-50-A1</name>
    <dbReference type="NCBI Taxonomy" id="1315280"/>
    <lineage>
        <taxon>Bacteria</taxon>
        <taxon>Pseudomonadati</taxon>
        <taxon>Pseudomonadota</taxon>
        <taxon>Gammaproteobacteria</taxon>
        <taxon>Alteromonadales</taxon>
        <taxon>Pseudoalteromonadaceae</taxon>
        <taxon>Pseudoalteromonas</taxon>
    </lineage>
</organism>
<name>A0A8I0T4D1_9GAMM</name>
<proteinExistence type="predicted"/>
<evidence type="ECO:0000313" key="2">
    <source>
        <dbReference type="Proteomes" id="UP000660708"/>
    </source>
</evidence>
<dbReference type="EMBL" id="AQHF01000019">
    <property type="protein sequence ID" value="MBE0345094.1"/>
    <property type="molecule type" value="Genomic_DNA"/>
</dbReference>
<accession>A0A8I0T4D1</accession>
<reference evidence="1 2" key="1">
    <citation type="submission" date="2015-06" db="EMBL/GenBank/DDBJ databases">
        <title>Genome sequence of Pseudoalteromonas peptidolytica.</title>
        <authorList>
            <person name="Xie B.-B."/>
            <person name="Rong J.-C."/>
            <person name="Qin Q.-L."/>
            <person name="Zhang Y.-Z."/>
        </authorList>
    </citation>
    <scope>NUCLEOTIDE SEQUENCE [LARGE SCALE GENOMIC DNA]</scope>
    <source>
        <strain evidence="1 2">F12-50-A1</strain>
    </source>
</reference>
<protein>
    <submittedName>
        <fullName evidence="1">Uncharacterized protein</fullName>
    </submittedName>
</protein>
<dbReference type="RefSeq" id="WP_125252132.1">
    <property type="nucleotide sequence ID" value="NZ_AQHF01000019.1"/>
</dbReference>
<sequence>MAKLDVLFAKWLEGKPITEDELAALRNNSEYRDMLQAATQWQQHAKTYQVQTPPPQLTQQSNTDTWSLSTVAAWLVVGLGVAGLWLQNLGLHEQMTAQQRQLAKQQEVIQKVLSQFDEVKPIEQEALSRLVTQVVEQNRKERSLAMNNLVDLIQAQRAQDQALLRLQLNELAEQVEQTPTQNLAQYRGKP</sequence>
<gene>
    <name evidence="1" type="ORF">PPEP_a3445</name>
</gene>